<dbReference type="InterPro" id="IPR029021">
    <property type="entry name" value="Prot-tyrosine_phosphatase-like"/>
</dbReference>
<keyword evidence="2" id="KW-0378">Hydrolase</keyword>
<feature type="domain" description="Tyrosine-protein phosphatase" evidence="4">
    <location>
        <begin position="28"/>
        <end position="142"/>
    </location>
</feature>
<keyword evidence="6" id="KW-1185">Reference proteome</keyword>
<accession>A0AAV2B5N9</accession>
<gene>
    <name evidence="5" type="ORF">LARSCL_LOCUS16678</name>
</gene>
<dbReference type="GO" id="GO:0005634">
    <property type="term" value="C:nucleus"/>
    <property type="evidence" value="ECO:0007669"/>
    <property type="project" value="TreeGrafter"/>
</dbReference>
<dbReference type="PANTHER" id="PTHR45983:SF2">
    <property type="entry name" value="PROTEIN-TYROSINE-PHOSPHATASE"/>
    <property type="match status" value="1"/>
</dbReference>
<dbReference type="GO" id="GO:0005737">
    <property type="term" value="C:cytoplasm"/>
    <property type="evidence" value="ECO:0007669"/>
    <property type="project" value="TreeGrafter"/>
</dbReference>
<evidence type="ECO:0000256" key="1">
    <source>
        <dbReference type="ARBA" id="ARBA00013064"/>
    </source>
</evidence>
<dbReference type="PROSITE" id="PS50055">
    <property type="entry name" value="TYR_PHOSPHATASE_PTP"/>
    <property type="match status" value="1"/>
</dbReference>
<reference evidence="5 6" key="1">
    <citation type="submission" date="2024-04" db="EMBL/GenBank/DDBJ databases">
        <authorList>
            <person name="Rising A."/>
            <person name="Reimegard J."/>
            <person name="Sonavane S."/>
            <person name="Akerstrom W."/>
            <person name="Nylinder S."/>
            <person name="Hedman E."/>
            <person name="Kallberg Y."/>
        </authorList>
    </citation>
    <scope>NUCLEOTIDE SEQUENCE [LARGE SCALE GENOMIC DNA]</scope>
</reference>
<dbReference type="EC" id="3.1.3.48" evidence="1"/>
<evidence type="ECO:0000259" key="4">
    <source>
        <dbReference type="PROSITE" id="PS50055"/>
    </source>
</evidence>
<sequence>MTLKTVLKNFLNYADTLEAQKKLGKDLYEVDFQKLKALTEELKHDKDYATSEGLKEVNRRKNRYKDILPYDYTRVILSEYPGVPGSDYINANYIKGASGSLAYIASQGPLPNTVVDFWRMIWECEVQVIVMACNEQESGKVK</sequence>
<proteinExistence type="predicted"/>
<dbReference type="InterPro" id="IPR000242">
    <property type="entry name" value="PTP_cat"/>
</dbReference>
<dbReference type="InterPro" id="IPR047170">
    <property type="entry name" value="PTN12/18/22"/>
</dbReference>
<organism evidence="5 6">
    <name type="scientific">Larinioides sclopetarius</name>
    <dbReference type="NCBI Taxonomy" id="280406"/>
    <lineage>
        <taxon>Eukaryota</taxon>
        <taxon>Metazoa</taxon>
        <taxon>Ecdysozoa</taxon>
        <taxon>Arthropoda</taxon>
        <taxon>Chelicerata</taxon>
        <taxon>Arachnida</taxon>
        <taxon>Araneae</taxon>
        <taxon>Araneomorphae</taxon>
        <taxon>Entelegynae</taxon>
        <taxon>Araneoidea</taxon>
        <taxon>Araneidae</taxon>
        <taxon>Larinioides</taxon>
    </lineage>
</organism>
<dbReference type="Proteomes" id="UP001497382">
    <property type="component" value="Unassembled WGS sequence"/>
</dbReference>
<evidence type="ECO:0000313" key="5">
    <source>
        <dbReference type="EMBL" id="CAL1290749.1"/>
    </source>
</evidence>
<dbReference type="Gene3D" id="3.90.190.10">
    <property type="entry name" value="Protein tyrosine phosphatase superfamily"/>
    <property type="match status" value="1"/>
</dbReference>
<dbReference type="Pfam" id="PF00102">
    <property type="entry name" value="Y_phosphatase"/>
    <property type="match status" value="1"/>
</dbReference>
<dbReference type="EMBL" id="CAXIEN010000269">
    <property type="protein sequence ID" value="CAL1290749.1"/>
    <property type="molecule type" value="Genomic_DNA"/>
</dbReference>
<dbReference type="SMART" id="SM00194">
    <property type="entry name" value="PTPc"/>
    <property type="match status" value="1"/>
</dbReference>
<comment type="caution">
    <text evidence="5">The sequence shown here is derived from an EMBL/GenBank/DDBJ whole genome shotgun (WGS) entry which is preliminary data.</text>
</comment>
<protein>
    <recommendedName>
        <fullName evidence="1">protein-tyrosine-phosphatase</fullName>
        <ecNumber evidence="1">3.1.3.48</ecNumber>
    </recommendedName>
</protein>
<dbReference type="PRINTS" id="PR00700">
    <property type="entry name" value="PRTYPHPHTASE"/>
</dbReference>
<dbReference type="GO" id="GO:0004726">
    <property type="term" value="F:non-membrane spanning protein tyrosine phosphatase activity"/>
    <property type="evidence" value="ECO:0007669"/>
    <property type="project" value="InterPro"/>
</dbReference>
<evidence type="ECO:0000256" key="2">
    <source>
        <dbReference type="ARBA" id="ARBA00022801"/>
    </source>
</evidence>
<name>A0AAV2B5N9_9ARAC</name>
<dbReference type="SUPFAM" id="SSF52799">
    <property type="entry name" value="(Phosphotyrosine protein) phosphatases II"/>
    <property type="match status" value="1"/>
</dbReference>
<keyword evidence="3" id="KW-0904">Protein phosphatase</keyword>
<evidence type="ECO:0000313" key="6">
    <source>
        <dbReference type="Proteomes" id="UP001497382"/>
    </source>
</evidence>
<evidence type="ECO:0000256" key="3">
    <source>
        <dbReference type="ARBA" id="ARBA00022912"/>
    </source>
</evidence>
<dbReference type="PANTHER" id="PTHR45983">
    <property type="entry name" value="TYROSINE PHOSPHATSE N18, PUTATIVE-RELATED"/>
    <property type="match status" value="1"/>
</dbReference>
<dbReference type="AlphaFoldDB" id="A0AAV2B5N9"/>